<dbReference type="OrthoDB" id="10255576at2759"/>
<feature type="compositionally biased region" description="Low complexity" evidence="2">
    <location>
        <begin position="109"/>
        <end position="124"/>
    </location>
</feature>
<evidence type="ECO:0008006" key="5">
    <source>
        <dbReference type="Google" id="ProtNLM"/>
    </source>
</evidence>
<keyword evidence="4" id="KW-1185">Reference proteome</keyword>
<gene>
    <name evidence="3" type="ORF">CALVIDRAFT_600125</name>
</gene>
<dbReference type="AlphaFoldDB" id="A0A167K2N0"/>
<dbReference type="STRING" id="1330018.A0A167K2N0"/>
<dbReference type="Pfam" id="PF05071">
    <property type="entry name" value="NDUFA12"/>
    <property type="match status" value="1"/>
</dbReference>
<proteinExistence type="inferred from homology"/>
<feature type="compositionally biased region" description="Basic and acidic residues" evidence="2">
    <location>
        <begin position="152"/>
        <end position="162"/>
    </location>
</feature>
<dbReference type="GO" id="GO:0045271">
    <property type="term" value="C:respiratory chain complex I"/>
    <property type="evidence" value="ECO:0007669"/>
    <property type="project" value="InterPro"/>
</dbReference>
<reference evidence="3 4" key="1">
    <citation type="journal article" date="2016" name="Mol. Biol. Evol.">
        <title>Comparative Genomics of Early-Diverging Mushroom-Forming Fungi Provides Insights into the Origins of Lignocellulose Decay Capabilities.</title>
        <authorList>
            <person name="Nagy L.G."/>
            <person name="Riley R."/>
            <person name="Tritt A."/>
            <person name="Adam C."/>
            <person name="Daum C."/>
            <person name="Floudas D."/>
            <person name="Sun H."/>
            <person name="Yadav J.S."/>
            <person name="Pangilinan J."/>
            <person name="Larsson K.H."/>
            <person name="Matsuura K."/>
            <person name="Barry K."/>
            <person name="Labutti K."/>
            <person name="Kuo R."/>
            <person name="Ohm R.A."/>
            <person name="Bhattacharya S.S."/>
            <person name="Shirouzu T."/>
            <person name="Yoshinaga Y."/>
            <person name="Martin F.M."/>
            <person name="Grigoriev I.V."/>
            <person name="Hibbett D.S."/>
        </authorList>
    </citation>
    <scope>NUCLEOTIDE SEQUENCE [LARGE SCALE GENOMIC DNA]</scope>
    <source>
        <strain evidence="3 4">TUFC12733</strain>
    </source>
</reference>
<dbReference type="EMBL" id="KV417296">
    <property type="protein sequence ID" value="KZO94199.1"/>
    <property type="molecule type" value="Genomic_DNA"/>
</dbReference>
<comment type="similarity">
    <text evidence="1">Belongs to the complex I NDUFA12 subunit family.</text>
</comment>
<evidence type="ECO:0000313" key="3">
    <source>
        <dbReference type="EMBL" id="KZO94199.1"/>
    </source>
</evidence>
<organism evidence="3 4">
    <name type="scientific">Calocera viscosa (strain TUFC12733)</name>
    <dbReference type="NCBI Taxonomy" id="1330018"/>
    <lineage>
        <taxon>Eukaryota</taxon>
        <taxon>Fungi</taxon>
        <taxon>Dikarya</taxon>
        <taxon>Basidiomycota</taxon>
        <taxon>Agaricomycotina</taxon>
        <taxon>Dacrymycetes</taxon>
        <taxon>Dacrymycetales</taxon>
        <taxon>Dacrymycetaceae</taxon>
        <taxon>Calocera</taxon>
    </lineage>
</organism>
<accession>A0A167K2N0</accession>
<sequence length="196" mass="22358">MLGFLKRVITWPWGKSRYLAGYDLQGNKFYEHPGRAALSGRTRRTVEYRKRLSHAEYVYEQRNLPVQWQAWLSRLRETPPSLEELQNERLRITQLRENVAQIEERERAASALAAPAQAPKEAPAVGSSAPQAPPQPRPQPATNRGDPVAQEAELRRKREEMNKSPLTGFRPMDPRLDEPVSWQPGATRRRGGTSPS</sequence>
<feature type="compositionally biased region" description="Basic residues" evidence="2">
    <location>
        <begin position="187"/>
        <end position="196"/>
    </location>
</feature>
<evidence type="ECO:0000313" key="4">
    <source>
        <dbReference type="Proteomes" id="UP000076738"/>
    </source>
</evidence>
<dbReference type="InterPro" id="IPR007763">
    <property type="entry name" value="NDUFA12"/>
</dbReference>
<dbReference type="GO" id="GO:0005739">
    <property type="term" value="C:mitochondrion"/>
    <property type="evidence" value="ECO:0007669"/>
    <property type="project" value="TreeGrafter"/>
</dbReference>
<dbReference type="InterPro" id="IPR052618">
    <property type="entry name" value="ComplexI_NDUFA12"/>
</dbReference>
<evidence type="ECO:0000256" key="1">
    <source>
        <dbReference type="ARBA" id="ARBA00007355"/>
    </source>
</evidence>
<evidence type="ECO:0000256" key="2">
    <source>
        <dbReference type="SAM" id="MobiDB-lite"/>
    </source>
</evidence>
<feature type="region of interest" description="Disordered" evidence="2">
    <location>
        <begin position="108"/>
        <end position="196"/>
    </location>
</feature>
<dbReference type="GO" id="GO:0032981">
    <property type="term" value="P:mitochondrial respiratory chain complex I assembly"/>
    <property type="evidence" value="ECO:0007669"/>
    <property type="project" value="TreeGrafter"/>
</dbReference>
<name>A0A167K2N0_CALVF</name>
<dbReference type="PANTHER" id="PTHR32470">
    <property type="entry name" value="ADH DEHYDROGENASE [UBIQUINONE] 1 ALPHA SUBCOMPLEX ASSEMBLY FACTOR 2"/>
    <property type="match status" value="1"/>
</dbReference>
<dbReference type="PANTHER" id="PTHR32470:SF2">
    <property type="entry name" value="NADH DEHYDROGENASE [UBIQUINONE] 1 ALPHA SUBCOMPLEX ASSEMBLY FACTOR 2"/>
    <property type="match status" value="1"/>
</dbReference>
<dbReference type="Proteomes" id="UP000076738">
    <property type="component" value="Unassembled WGS sequence"/>
</dbReference>
<protein>
    <recommendedName>
        <fullName evidence="5">NADH dehydrogenase [ubiquinone] 1 alpha subcomplex subunit</fullName>
    </recommendedName>
</protein>